<name>A0A7K0CXP7_9NOCA</name>
<dbReference type="EMBL" id="WEGK01000001">
    <property type="protein sequence ID" value="MQY17712.1"/>
    <property type="molecule type" value="Genomic_DNA"/>
</dbReference>
<feature type="domain" description="AB hydrolase-1" evidence="2">
    <location>
        <begin position="8"/>
        <end position="226"/>
    </location>
</feature>
<dbReference type="SUPFAM" id="SSF53474">
    <property type="entry name" value="alpha/beta-Hydrolases"/>
    <property type="match status" value="1"/>
</dbReference>
<dbReference type="AlphaFoldDB" id="A0A7K0CXP7"/>
<evidence type="ECO:0000313" key="3">
    <source>
        <dbReference type="EMBL" id="MQY17712.1"/>
    </source>
</evidence>
<dbReference type="GO" id="GO:0016787">
    <property type="term" value="F:hydrolase activity"/>
    <property type="evidence" value="ECO:0007669"/>
    <property type="project" value="UniProtKB-KW"/>
</dbReference>
<evidence type="ECO:0000256" key="1">
    <source>
        <dbReference type="ARBA" id="ARBA00022801"/>
    </source>
</evidence>
<dbReference type="InterPro" id="IPR050266">
    <property type="entry name" value="AB_hydrolase_sf"/>
</dbReference>
<keyword evidence="1" id="KW-0378">Hydrolase</keyword>
<dbReference type="PANTHER" id="PTHR43798:SF31">
    <property type="entry name" value="AB HYDROLASE SUPERFAMILY PROTEIN YCLE"/>
    <property type="match status" value="1"/>
</dbReference>
<dbReference type="PANTHER" id="PTHR43798">
    <property type="entry name" value="MONOACYLGLYCEROL LIPASE"/>
    <property type="match status" value="1"/>
</dbReference>
<dbReference type="Pfam" id="PF12697">
    <property type="entry name" value="Abhydrolase_6"/>
    <property type="match status" value="1"/>
</dbReference>
<dbReference type="InterPro" id="IPR000073">
    <property type="entry name" value="AB_hydrolase_1"/>
</dbReference>
<keyword evidence="4" id="KW-1185">Reference proteome</keyword>
<comment type="caution">
    <text evidence="3">The sequence shown here is derived from an EMBL/GenBank/DDBJ whole genome shotgun (WGS) entry which is preliminary data.</text>
</comment>
<evidence type="ECO:0000313" key="4">
    <source>
        <dbReference type="Proteomes" id="UP000438448"/>
    </source>
</evidence>
<evidence type="ECO:0000259" key="2">
    <source>
        <dbReference type="Pfam" id="PF12697"/>
    </source>
</evidence>
<protein>
    <recommendedName>
        <fullName evidence="2">AB hydrolase-1 domain-containing protein</fullName>
    </recommendedName>
</protein>
<dbReference type="GO" id="GO:0016020">
    <property type="term" value="C:membrane"/>
    <property type="evidence" value="ECO:0007669"/>
    <property type="project" value="TreeGrafter"/>
</dbReference>
<proteinExistence type="predicted"/>
<gene>
    <name evidence="3" type="ORF">NRB20_07760</name>
</gene>
<accession>A0A7K0CXP7</accession>
<dbReference type="Gene3D" id="3.40.50.1820">
    <property type="entry name" value="alpha/beta hydrolase"/>
    <property type="match status" value="1"/>
</dbReference>
<dbReference type="RefSeq" id="WP_227833123.1">
    <property type="nucleotide sequence ID" value="NZ_WEGK01000001.1"/>
</dbReference>
<organism evidence="3 4">
    <name type="scientific">Nocardia macrotermitis</name>
    <dbReference type="NCBI Taxonomy" id="2585198"/>
    <lineage>
        <taxon>Bacteria</taxon>
        <taxon>Bacillati</taxon>
        <taxon>Actinomycetota</taxon>
        <taxon>Actinomycetes</taxon>
        <taxon>Mycobacteriales</taxon>
        <taxon>Nocardiaceae</taxon>
        <taxon>Nocardia</taxon>
    </lineage>
</organism>
<dbReference type="InterPro" id="IPR029058">
    <property type="entry name" value="AB_hydrolase_fold"/>
</dbReference>
<dbReference type="PRINTS" id="PR00111">
    <property type="entry name" value="ABHYDROLASE"/>
</dbReference>
<sequence>MSDAVTMVAVPGTLCSPTVFDLLDHELAGRPRVDRYSWLTEPGPWDIPAISGRIARHIERTHGGPVLVCGHSTGGAITLHLAATHPSVVRGLILIDTGAQMRGHGDVEAIIARVRDDWGEDLRAAVLDRSFHTPPEPEVRAELLRWAATVDRQAVLDVLTSQRDLDLTADLPRITQPAMVIHGRHDRARDPDHGRDLATALPNAEFRLLDTGHTPVHEDPAAVADAVRTLLTWL</sequence>
<reference evidence="3 4" key="1">
    <citation type="submission" date="2019-10" db="EMBL/GenBank/DDBJ databases">
        <title>Nocardia macrotermitis sp. nov. and Nocardia aurantia sp. nov., isolated from the gut of fungus growing-termite Macrotermes natalensis.</title>
        <authorList>
            <person name="Benndorf R."/>
            <person name="Schwitalla J."/>
            <person name="Martin K."/>
            <person name="De Beer W."/>
            <person name="Kaster A.-K."/>
            <person name="Vollmers J."/>
            <person name="Poulsen M."/>
            <person name="Beemelmanns C."/>
        </authorList>
    </citation>
    <scope>NUCLEOTIDE SEQUENCE [LARGE SCALE GENOMIC DNA]</scope>
    <source>
        <strain evidence="3 4">RB20</strain>
    </source>
</reference>
<dbReference type="Proteomes" id="UP000438448">
    <property type="component" value="Unassembled WGS sequence"/>
</dbReference>